<evidence type="ECO:0000313" key="1">
    <source>
        <dbReference type="EMBL" id="AJT61224.1"/>
    </source>
</evidence>
<dbReference type="RefSeq" id="YP_009201486.1">
    <property type="nucleotide sequence ID" value="NC_028829.1"/>
</dbReference>
<reference evidence="1 2" key="1">
    <citation type="journal article" date="2016" name="Genom Data">
        <title>Complete genome sequence of a giant Vibrio phage ValKK3 infecting Vibrio alginolyticus.</title>
        <authorList>
            <person name="Lal T.M."/>
            <person name="Sano M."/>
            <person name="Hatai K."/>
            <person name="Ransangan J."/>
        </authorList>
    </citation>
    <scope>NUCLEOTIDE SEQUENCE [LARGE SCALE GENOMIC DNA]</scope>
</reference>
<sequence length="177" mass="19104">MGLPSTGPISLNDVRIELDRPSGSISLGDADVRDLAERPSGSISLGDLRGKSAFSHTIVRGLLYRFGEPRSSGWGYAKNSTNFENAGSLSPTTIGGRSVTDIAYSEDQISTESFIALSSDLTQSTLRVTTESGTVFIFSHRSPSKRFYELTSGNESQWKSFLSTAVGSSAKINIEYY</sequence>
<dbReference type="Proteomes" id="UP000202888">
    <property type="component" value="Segment"/>
</dbReference>
<proteinExistence type="predicted"/>
<dbReference type="OrthoDB" id="41659at10239"/>
<accession>A0A0D4DB70</accession>
<organism evidence="1 2">
    <name type="scientific">Vibrio phage ValKK3</name>
    <dbReference type="NCBI Taxonomy" id="1610855"/>
    <lineage>
        <taxon>Viruses</taxon>
        <taxon>Duplodnaviria</taxon>
        <taxon>Heunggongvirae</taxon>
        <taxon>Uroviricota</taxon>
        <taxon>Caudoviricetes</taxon>
        <taxon>Pantevenvirales</taxon>
        <taxon>Straboviridae</taxon>
        <taxon>Schizotequatrovirus</taxon>
        <taxon>Schizotequatrovirus valkk3</taxon>
    </lineage>
</organism>
<dbReference type="KEGG" id="vg:26628709"/>
<protein>
    <submittedName>
        <fullName evidence="1">Uncharacterized protein</fullName>
    </submittedName>
</protein>
<name>A0A0D4DB70_9CAUD</name>
<dbReference type="GeneID" id="26628709"/>
<dbReference type="EMBL" id="KP671755">
    <property type="protein sequence ID" value="AJT61224.1"/>
    <property type="molecule type" value="Genomic_DNA"/>
</dbReference>
<keyword evidence="2" id="KW-1185">Reference proteome</keyword>
<evidence type="ECO:0000313" key="2">
    <source>
        <dbReference type="Proteomes" id="UP000202888"/>
    </source>
</evidence>